<accession>A0A5J4IMP4</accession>
<name>A0A5J4IMP4_9FLAO</name>
<organism evidence="1 2">
    <name type="scientific">Patiriisocius marinus</name>
    <dbReference type="NCBI Taxonomy" id="1397112"/>
    <lineage>
        <taxon>Bacteria</taxon>
        <taxon>Pseudomonadati</taxon>
        <taxon>Bacteroidota</taxon>
        <taxon>Flavobacteriia</taxon>
        <taxon>Flavobacteriales</taxon>
        <taxon>Flavobacteriaceae</taxon>
        <taxon>Patiriisocius</taxon>
    </lineage>
</organism>
<gene>
    <name evidence="1" type="ORF">ULMA_06470</name>
</gene>
<sequence length="202" mass="21627">MNWCILIPLLVGLICALLGYLLGKLLSGGSDNRDSASLNKWRDKNAQLEADLAACKSKLSASMATKDASSTGSSTVKTASSFAGGAAASAVVVSESAPKEVSLPFDAAAAKLAFGKKIKQDDLKVVEGIGPKISELFMNDGITTWKMLGEASVSRLKGILDAQGERYKVHNPATWPMQSKMAYEGKWAELKKWQDEHDYGKN</sequence>
<proteinExistence type="predicted"/>
<dbReference type="RefSeq" id="WP_151672610.1">
    <property type="nucleotide sequence ID" value="NZ_BKCG01000001.1"/>
</dbReference>
<dbReference type="Proteomes" id="UP000326509">
    <property type="component" value="Unassembled WGS sequence"/>
</dbReference>
<evidence type="ECO:0000313" key="2">
    <source>
        <dbReference type="Proteomes" id="UP000326509"/>
    </source>
</evidence>
<evidence type="ECO:0000313" key="1">
    <source>
        <dbReference type="EMBL" id="GER58539.1"/>
    </source>
</evidence>
<dbReference type="AlphaFoldDB" id="A0A5J4IMP4"/>
<reference evidence="1 2" key="1">
    <citation type="submission" date="2019-08" db="EMBL/GenBank/DDBJ databases">
        <title>Draft genome sequence of Ulvibacter marinus type strain NBRC 109484.</title>
        <authorList>
            <person name="Kawano K."/>
            <person name="Ushijima N."/>
            <person name="Kihara M."/>
            <person name="Itoh H."/>
        </authorList>
    </citation>
    <scope>NUCLEOTIDE SEQUENCE [LARGE SCALE GENOMIC DNA]</scope>
    <source>
        <strain evidence="1 2">NBRC 109484</strain>
    </source>
</reference>
<dbReference type="EMBL" id="BKCG01000001">
    <property type="protein sequence ID" value="GER58539.1"/>
    <property type="molecule type" value="Genomic_DNA"/>
</dbReference>
<dbReference type="OrthoDB" id="1493222at2"/>
<comment type="caution">
    <text evidence="1">The sequence shown here is derived from an EMBL/GenBank/DDBJ whole genome shotgun (WGS) entry which is preliminary data.</text>
</comment>
<protein>
    <submittedName>
        <fullName evidence="1">Uncharacterized protein</fullName>
    </submittedName>
</protein>
<keyword evidence="2" id="KW-1185">Reference proteome</keyword>